<evidence type="ECO:0000313" key="3">
    <source>
        <dbReference type="EMBL" id="KXZ53518.1"/>
    </source>
</evidence>
<dbReference type="InterPro" id="IPR051681">
    <property type="entry name" value="Ser/Thr_Kinases-Pseudokinases"/>
</dbReference>
<dbReference type="PANTHER" id="PTHR44329">
    <property type="entry name" value="SERINE/THREONINE-PROTEIN KINASE TNNI3K-RELATED"/>
    <property type="match status" value="1"/>
</dbReference>
<dbReference type="InterPro" id="IPR011009">
    <property type="entry name" value="Kinase-like_dom_sf"/>
</dbReference>
<dbReference type="InterPro" id="IPR000719">
    <property type="entry name" value="Prot_kinase_dom"/>
</dbReference>
<comment type="caution">
    <text evidence="3">The sequence shown here is derived from an EMBL/GenBank/DDBJ whole genome shotgun (WGS) entry which is preliminary data.</text>
</comment>
<evidence type="ECO:0000313" key="4">
    <source>
        <dbReference type="Proteomes" id="UP000075714"/>
    </source>
</evidence>
<dbReference type="EMBL" id="LSYV01000008">
    <property type="protein sequence ID" value="KXZ53518.1"/>
    <property type="molecule type" value="Genomic_DNA"/>
</dbReference>
<evidence type="ECO:0000256" key="1">
    <source>
        <dbReference type="SAM" id="MobiDB-lite"/>
    </source>
</evidence>
<dbReference type="STRING" id="33097.A0A150GUZ8"/>
<dbReference type="AlphaFoldDB" id="A0A150GUZ8"/>
<feature type="compositionally biased region" description="Low complexity" evidence="1">
    <location>
        <begin position="251"/>
        <end position="274"/>
    </location>
</feature>
<accession>A0A150GUZ8</accession>
<name>A0A150GUZ8_GONPE</name>
<dbReference type="PROSITE" id="PS50011">
    <property type="entry name" value="PROTEIN_KINASE_DOM"/>
    <property type="match status" value="1"/>
</dbReference>
<dbReference type="GO" id="GO:0004674">
    <property type="term" value="F:protein serine/threonine kinase activity"/>
    <property type="evidence" value="ECO:0007669"/>
    <property type="project" value="TreeGrafter"/>
</dbReference>
<evidence type="ECO:0000259" key="2">
    <source>
        <dbReference type="PROSITE" id="PS50011"/>
    </source>
</evidence>
<dbReference type="SUPFAM" id="SSF56112">
    <property type="entry name" value="Protein kinase-like (PK-like)"/>
    <property type="match status" value="1"/>
</dbReference>
<dbReference type="PANTHER" id="PTHR44329:SF289">
    <property type="entry name" value="SERINE_THREONINE-PROTEIN KINASE VIK"/>
    <property type="match status" value="1"/>
</dbReference>
<proteinExistence type="predicted"/>
<gene>
    <name evidence="3" type="ORF">GPECTOR_7g968</name>
</gene>
<sequence length="1077" mass="107688">MLCDGMGGDVLLMSADAPVASASAPSPGELPIDWGCCAAASPLRRFCGLALRVGQQTLGVVTLAWSSDCPVPPGLRPQHQSSAAVGAATRPRLAPAPAGEAERGALQQLAQVFGLGLFGDAGSVAYGQKVAAMLQLMLQAVTLQSLLDIIMTGVRAALLQRCQLDLSATLAVAHPSLPTAAFIALNDSRQHPLLQPSNSGGGTGSGPRPASGAMATVPNAPGASGGGRTMPIPGAQARPGAPPAGPGGAPGAAAGSGAAAGAAAGQHHPFHQAQAQAHLGAPAGAGPGGAPARSYNSVLNGASRAARSGEVGRQGLHAGSGPFRNAFSMEFNGAAAAGEAEAGGAQSVHAHVASLAHTLLMASMVSGVETDDHVSASGSLNTHRRPHDVKHVLEREREQVQALTARAGGAAGGAASANGRANGIAGGAGTGNAGVGGGSGGAGAGTALAGLLTPAGCVVPNCHQHVQDEALPCRDVVLVQKLARMPVQALVLVLVRPDEAPGAGASRTGPGVGWASGGAGSGGAGGSASSVLGLGSSLPCLALYLTSPDPLARLVLLSAQIEARDLMRLALAVLCRQVTAGPLMEEWGGLVDALAHAGGGGRVSFGSSRLVSLLRPRSCNVLQQQLSGELVPYPALSSMNSRGQSTAAGGMLSGEMSRPLQSTPGATSRGVGPVLVVESGGEQPLQQLDAMVSSIQSTLSAVQLQLEGPGGGGDNQEVRLNDIAAVELMEVIGRGGQGVVFRGTVHGIEAAVKVISHRDDAEATPATPSAPPTPAAVAAAKAGAAGAAAAAAANDGTGSEAAAAAAIAAAAAAAAAANGPAGGGSIDSQMVDEARMRERKRTLLRDALELAVTSTISHPNIVQMYGYFTDCVVVQYAHQSNRLKLLPADSEALQQQGGAGGGAGGRGPVNTVMCMEYCDAGTLKSVAEAGAFRQPGVSARSGPACPALVPLYTSLLEVALALRHLHGRRLVHCDLKPSNVLLKSSMRDPRGWTCKLSDFGCVRVMNEETSDARLGFRQPQPLGTLTHMAPEMFVRGGLLDAAVDVYAFGIIMWELIMVAPLYDGTVPKEKLPVRGGC</sequence>
<dbReference type="InterPro" id="IPR008271">
    <property type="entry name" value="Ser/Thr_kinase_AS"/>
</dbReference>
<feature type="domain" description="Protein kinase" evidence="2">
    <location>
        <begin position="726"/>
        <end position="1077"/>
    </location>
</feature>
<dbReference type="SMART" id="SM00220">
    <property type="entry name" value="S_TKc"/>
    <property type="match status" value="1"/>
</dbReference>
<feature type="region of interest" description="Disordered" evidence="1">
    <location>
        <begin position="642"/>
        <end position="668"/>
    </location>
</feature>
<dbReference type="Proteomes" id="UP000075714">
    <property type="component" value="Unassembled WGS sequence"/>
</dbReference>
<feature type="region of interest" description="Disordered" evidence="1">
    <location>
        <begin position="192"/>
        <end position="274"/>
    </location>
</feature>
<reference evidence="4" key="1">
    <citation type="journal article" date="2016" name="Nat. Commun.">
        <title>The Gonium pectorale genome demonstrates co-option of cell cycle regulation during the evolution of multicellularity.</title>
        <authorList>
            <person name="Hanschen E.R."/>
            <person name="Marriage T.N."/>
            <person name="Ferris P.J."/>
            <person name="Hamaji T."/>
            <person name="Toyoda A."/>
            <person name="Fujiyama A."/>
            <person name="Neme R."/>
            <person name="Noguchi H."/>
            <person name="Minakuchi Y."/>
            <person name="Suzuki M."/>
            <person name="Kawai-Toyooka H."/>
            <person name="Smith D.R."/>
            <person name="Sparks H."/>
            <person name="Anderson J."/>
            <person name="Bakaric R."/>
            <person name="Luria V."/>
            <person name="Karger A."/>
            <person name="Kirschner M.W."/>
            <person name="Durand P.M."/>
            <person name="Michod R.E."/>
            <person name="Nozaki H."/>
            <person name="Olson B.J."/>
        </authorList>
    </citation>
    <scope>NUCLEOTIDE SEQUENCE [LARGE SCALE GENOMIC DNA]</scope>
    <source>
        <strain evidence="4">NIES-2863</strain>
    </source>
</reference>
<dbReference type="PROSITE" id="PS00108">
    <property type="entry name" value="PROTEIN_KINASE_ST"/>
    <property type="match status" value="1"/>
</dbReference>
<organism evidence="3 4">
    <name type="scientific">Gonium pectorale</name>
    <name type="common">Green alga</name>
    <dbReference type="NCBI Taxonomy" id="33097"/>
    <lineage>
        <taxon>Eukaryota</taxon>
        <taxon>Viridiplantae</taxon>
        <taxon>Chlorophyta</taxon>
        <taxon>core chlorophytes</taxon>
        <taxon>Chlorophyceae</taxon>
        <taxon>CS clade</taxon>
        <taxon>Chlamydomonadales</taxon>
        <taxon>Volvocaceae</taxon>
        <taxon>Gonium</taxon>
    </lineage>
</organism>
<protein>
    <recommendedName>
        <fullName evidence="2">Protein kinase domain-containing protein</fullName>
    </recommendedName>
</protein>
<dbReference type="Gene3D" id="1.10.510.10">
    <property type="entry name" value="Transferase(Phosphotransferase) domain 1"/>
    <property type="match status" value="1"/>
</dbReference>
<dbReference type="OrthoDB" id="547665at2759"/>
<keyword evidence="4" id="KW-1185">Reference proteome</keyword>
<dbReference type="GO" id="GO:0005524">
    <property type="term" value="F:ATP binding"/>
    <property type="evidence" value="ECO:0007669"/>
    <property type="project" value="InterPro"/>
</dbReference>
<dbReference type="Gene3D" id="3.30.200.20">
    <property type="entry name" value="Phosphorylase Kinase, domain 1"/>
    <property type="match status" value="1"/>
</dbReference>
<dbReference type="Pfam" id="PF00069">
    <property type="entry name" value="Pkinase"/>
    <property type="match status" value="1"/>
</dbReference>